<evidence type="ECO:0000313" key="4">
    <source>
        <dbReference type="Proteomes" id="UP000823757"/>
    </source>
</evidence>
<dbReference type="AlphaFoldDB" id="A0A9D9IJM4"/>
<feature type="domain" description="CobN/magnesium chelatase" evidence="2">
    <location>
        <begin position="125"/>
        <end position="712"/>
    </location>
</feature>
<dbReference type="InterPro" id="IPR003672">
    <property type="entry name" value="CobN/Mg_chltase"/>
</dbReference>
<dbReference type="PANTHER" id="PTHR44119">
    <property type="entry name" value="MAGNESIUM-CHELATASE SUBUNIT CHLH, CHLOROPLASTIC"/>
    <property type="match status" value="1"/>
</dbReference>
<keyword evidence="1" id="KW-0472">Membrane</keyword>
<dbReference type="CDD" id="cd10150">
    <property type="entry name" value="CobN_like"/>
    <property type="match status" value="1"/>
</dbReference>
<reference evidence="3" key="1">
    <citation type="submission" date="2020-10" db="EMBL/GenBank/DDBJ databases">
        <authorList>
            <person name="Gilroy R."/>
        </authorList>
    </citation>
    <scope>NUCLEOTIDE SEQUENCE</scope>
    <source>
        <strain evidence="3">B1-13419</strain>
    </source>
</reference>
<dbReference type="Proteomes" id="UP000823757">
    <property type="component" value="Unassembled WGS sequence"/>
</dbReference>
<feature type="domain" description="CobN/magnesium chelatase" evidence="2">
    <location>
        <begin position="718"/>
        <end position="1142"/>
    </location>
</feature>
<dbReference type="Pfam" id="PF02514">
    <property type="entry name" value="CobN-Mg_chel"/>
    <property type="match status" value="2"/>
</dbReference>
<name>A0A9D9IJM4_9BACT</name>
<evidence type="ECO:0000313" key="3">
    <source>
        <dbReference type="EMBL" id="MBO8473933.1"/>
    </source>
</evidence>
<protein>
    <submittedName>
        <fullName evidence="3">Cobaltochelatase subunit CobN</fullName>
    </submittedName>
</protein>
<comment type="caution">
    <text evidence="3">The sequence shown here is derived from an EMBL/GenBank/DDBJ whole genome shotgun (WGS) entry which is preliminary data.</text>
</comment>
<dbReference type="EMBL" id="JADIMD010000020">
    <property type="protein sequence ID" value="MBO8473933.1"/>
    <property type="molecule type" value="Genomic_DNA"/>
</dbReference>
<organism evidence="3 4">
    <name type="scientific">Candidatus Cryptobacteroides faecigallinarum</name>
    <dbReference type="NCBI Taxonomy" id="2840763"/>
    <lineage>
        <taxon>Bacteria</taxon>
        <taxon>Pseudomonadati</taxon>
        <taxon>Bacteroidota</taxon>
        <taxon>Bacteroidia</taxon>
        <taxon>Bacteroidales</taxon>
        <taxon>Candidatus Cryptobacteroides</taxon>
    </lineage>
</organism>
<dbReference type="PANTHER" id="PTHR44119:SF4">
    <property type="entry name" value="AEROBIC COBALTOCHELATASE SUBUNIT COBN"/>
    <property type="match status" value="1"/>
</dbReference>
<evidence type="ECO:0000259" key="2">
    <source>
        <dbReference type="Pfam" id="PF02514"/>
    </source>
</evidence>
<keyword evidence="1" id="KW-1133">Transmembrane helix</keyword>
<keyword evidence="1" id="KW-0812">Transmembrane</keyword>
<gene>
    <name evidence="3" type="ORF">IAB91_01405</name>
</gene>
<evidence type="ECO:0000256" key="1">
    <source>
        <dbReference type="SAM" id="Phobius"/>
    </source>
</evidence>
<feature type="transmembrane region" description="Helical" evidence="1">
    <location>
        <begin position="1227"/>
        <end position="1249"/>
    </location>
</feature>
<sequence>MQKKKILIISIAAVAIVMTAAAFGWCRWASATRVALVNYNVITQMQMSEANTCPSVCLESVSPEDFRRLRRFDMVLVNGMGLKITEEQRSMLVKASLSVPFLTVMSTNPANEITTLDDSISGPVYEYLANGGQSNYRNLFLYIRKYVDGKHFRTNEPQPASELVEGLLYSPEDGGREFFSVKGYREWLESQGNRDSDSPRIILTGRMGEPGALSDALEEKGYQVYCVRDFRTLVEGGHVDSIAPAALINMAHGRLGDYAVKYLERADIPYFAPLNVNTLREDWEASPRGMTGGFLSQSIVMPEIDGAIRPYSLFAHVQGKDGIRKVGVMPDRLHDFVETVDRYVSLAVKPEKDKKIAIFYYKGPGQNALSAGGMEVVPSLFNLLCRLREEGYDVKNLPSSADEFGQILQERGPVFGNYAEGAISRFLNSGYPVFISEKEYSGWVSSALLPEKYDEITAVDGKFPGKYLATEDGRLAVAAVRFGNVVLLPQPAAGYGDNAFKVVHGTEMAPPHEYVAAYLWARYGFGADAVVHFGSHGSLEFTPGKQAALASTDWPDRLIGPLPHVYVYSVSNVGEAMIAKRRTYATTVSYLTPPFMESGVKSAYRALDNELKKYSTAMMDGDRDDMTRSAERIKSEVVGLGIHRDLGLDSTASAIFGPEEIDRISRFIDELATEKVTGQLYVLGEPYSQDRIESTVRAVSSARPGDSSFAEEVRGFLLSSPQKEIDAIVNALDGGYVSPSPGGDPVASPNVLPTGRNLFAVNAEATPSEAAWERGVRLARNTIDMYRRQHNDSIPRKVSYTFWSGEFVETEGATVAQVLYMLGVEPVRDAFGRVSDLKLIPSEELGRPRIDVVVQTSGQFRDIAASRLALIQRAVRMAAAAQDDVYENEVAKGVVESERTLVAKGVAPEQARKMASFRVFGGVDGNYGTGITGMVESGDSWDQESQLAQAYMENMGAYYGDEDLWQTYSEYAFEAALSRTDAVVQPRQSNTWGALSLDHVYEFMGGLSLSVRSVTGKDPDAYLSDYRNRNKVRMQELREAVGIESRTTIFNPDYIREKMKGGSGAANTFAETVKNIYGWNVMKPGSIDRTLWDRTYDVYVKDSYGLGIKDYFTRENPAALEEMTAVMLESVRKGLWTPDDRTVGEIADLHASLIEEYAPSCSGFVCDNIPLQNFIASRTDKADASSYRKSISRIREVHEGDLSSGVVMKKEQVDRGDSASSPDAPGISGLAVLIVAVAGIIMLVIYVRLRKKTWE</sequence>
<reference evidence="3" key="2">
    <citation type="journal article" date="2021" name="PeerJ">
        <title>Extensive microbial diversity within the chicken gut microbiome revealed by metagenomics and culture.</title>
        <authorList>
            <person name="Gilroy R."/>
            <person name="Ravi A."/>
            <person name="Getino M."/>
            <person name="Pursley I."/>
            <person name="Horton D.L."/>
            <person name="Alikhan N.F."/>
            <person name="Baker D."/>
            <person name="Gharbi K."/>
            <person name="Hall N."/>
            <person name="Watson M."/>
            <person name="Adriaenssens E.M."/>
            <person name="Foster-Nyarko E."/>
            <person name="Jarju S."/>
            <person name="Secka A."/>
            <person name="Antonio M."/>
            <person name="Oren A."/>
            <person name="Chaudhuri R.R."/>
            <person name="La Ragione R."/>
            <person name="Hildebrand F."/>
            <person name="Pallen M.J."/>
        </authorList>
    </citation>
    <scope>NUCLEOTIDE SEQUENCE</scope>
    <source>
        <strain evidence="3">B1-13419</strain>
    </source>
</reference>
<proteinExistence type="predicted"/>
<accession>A0A9D9IJM4</accession>